<dbReference type="EMBL" id="JAPCID010000003">
    <property type="protein sequence ID" value="MDA0136316.1"/>
    <property type="molecule type" value="Genomic_DNA"/>
</dbReference>
<feature type="chain" id="PRO_5045682283" evidence="1">
    <location>
        <begin position="28"/>
        <end position="1155"/>
    </location>
</feature>
<sequence>MKLARAAARLLAVTCALGLAAAAPASAAELDLESLDGPTAVKLMEEGKLTSVELTRAYIARIAALNKRGPGLNAVSQLNAQAIKDAALLDKERKEGKLRGPAHGLPILLKDLIDVKGMYTSAGNFSLRNSFPAIDSGVAKHLRERGVVILGKVGLSEYANYFGSQPSGFANLTGQVLNAVDADQNPSGSSSGSGSAGAAALSTLMIGTETSGSIISPSQANGLVGLRPTVGLVPGYGIAPISASQDTAGPMDRTVANAAMTLQSIAGYDAHNADYYKGIWGPGIKDEDIIAPVPSTVPNYLSALDPNFVRGKRIGYNGTLTEGTPLKLAYDALVAAGAIMVERPNINPGTLPGGVLAYEAKRDIGAYYRHLGPDAPIKSVEQEMADNEANAHEALKFGNGTHASAFAIDITPDSAASVAYRNDLLRGKQLSQSGINRMMANDTPDDTSDDFIAILGSVSNGARAGYPQLTIPMGYSETARRANSISIHANAYKERDLLGVAYVIEQATKLRKPVSQVNPSMYRCADTTPKPAFAERGACNPDYQDALELAGGTETILPFSLETESAAALRERLASGTLTSETLTKAYLTRIALVNAEGPSLQAVRSLNAGAVAEAKALDAERAAGSVRGPLHGLPVLLDDTIDAQGLPTTGGSIALQNHKPEADAALVAKLKSAGAIVLGKTNVTELGGQFDANMPEGYSSLGGQVLLPSDTDKTVAGSSGGSAAATAAGLAALTIGTETSTDTAQLIAPAGVAGVVGLKPSVGAVDMAGVMPIARTQDAAGPLTRTVADAATAFEVLSGKAVALSPSAAGTRVAVVNSTTAPYPAAITALQGVGATTTVKPVATPTAVPSITSRTVETELNSYLGGKSTLRAITEYNAANPVEGLKYQQRELTAALSPDRSALEADTAAGIAAATAVLDAALTDADVVMVPSGHALVASADRAGYPVLTVPAGFGTGSAGRNPIGVTFVAAKNAEAKLLNAGYAFEQATKVRQAPSFTNPSMFRCVPGSAFYSPHHCHPGDLESPTAAGPNETAVAGDVGGTVPATLSLALGTPAPLDPFVPGVEKEYTTTAKATVISTAGDATLSVSDPGHMTNGAFSLPQPLRVELSKATWAGPVSNDLVDVTFKQTIGRTDALRTGTYSKTLVFTLSTTTP</sequence>
<keyword evidence="4" id="KW-1185">Reference proteome</keyword>
<evidence type="ECO:0000313" key="3">
    <source>
        <dbReference type="EMBL" id="MDA0136316.1"/>
    </source>
</evidence>
<dbReference type="PANTHER" id="PTHR42678:SF34">
    <property type="entry name" value="OS04G0183300 PROTEIN"/>
    <property type="match status" value="1"/>
</dbReference>
<feature type="domain" description="Amidase" evidence="2">
    <location>
        <begin position="53"/>
        <end position="274"/>
    </location>
</feature>
<evidence type="ECO:0000259" key="2">
    <source>
        <dbReference type="Pfam" id="PF01425"/>
    </source>
</evidence>
<proteinExistence type="predicted"/>
<feature type="signal peptide" evidence="1">
    <location>
        <begin position="1"/>
        <end position="27"/>
    </location>
</feature>
<evidence type="ECO:0000256" key="1">
    <source>
        <dbReference type="SAM" id="SignalP"/>
    </source>
</evidence>
<reference evidence="3" key="1">
    <citation type="submission" date="2022-10" db="EMBL/GenBank/DDBJ databases">
        <title>The WGS of Solirubrobacter sp. CPCC 204708.</title>
        <authorList>
            <person name="Jiang Z."/>
        </authorList>
    </citation>
    <scope>NUCLEOTIDE SEQUENCE</scope>
    <source>
        <strain evidence="3">CPCC 204708</strain>
    </source>
</reference>
<dbReference type="InterPro" id="IPR036928">
    <property type="entry name" value="AS_sf"/>
</dbReference>
<dbReference type="Pfam" id="PF01425">
    <property type="entry name" value="Amidase"/>
    <property type="match status" value="2"/>
</dbReference>
<name>A0ABT4RCR0_9ACTN</name>
<feature type="domain" description="Amidase" evidence="2">
    <location>
        <begin position="583"/>
        <end position="809"/>
    </location>
</feature>
<dbReference type="Proteomes" id="UP001147700">
    <property type="component" value="Unassembled WGS sequence"/>
</dbReference>
<keyword evidence="1" id="KW-0732">Signal</keyword>
<protein>
    <submittedName>
        <fullName evidence="3">Amidase family protein</fullName>
    </submittedName>
</protein>
<comment type="caution">
    <text evidence="3">The sequence shown here is derived from an EMBL/GenBank/DDBJ whole genome shotgun (WGS) entry which is preliminary data.</text>
</comment>
<evidence type="ECO:0000313" key="4">
    <source>
        <dbReference type="Proteomes" id="UP001147700"/>
    </source>
</evidence>
<organism evidence="3 4">
    <name type="scientific">Solirubrobacter deserti</name>
    <dbReference type="NCBI Taxonomy" id="2282478"/>
    <lineage>
        <taxon>Bacteria</taxon>
        <taxon>Bacillati</taxon>
        <taxon>Actinomycetota</taxon>
        <taxon>Thermoleophilia</taxon>
        <taxon>Solirubrobacterales</taxon>
        <taxon>Solirubrobacteraceae</taxon>
        <taxon>Solirubrobacter</taxon>
    </lineage>
</organism>
<dbReference type="Gene3D" id="3.90.1300.10">
    <property type="entry name" value="Amidase signature (AS) domain"/>
    <property type="match status" value="2"/>
</dbReference>
<dbReference type="RefSeq" id="WP_202955531.1">
    <property type="nucleotide sequence ID" value="NZ_JAPCID010000003.1"/>
</dbReference>
<accession>A0ABT4RCR0</accession>
<dbReference type="InterPro" id="IPR023631">
    <property type="entry name" value="Amidase_dom"/>
</dbReference>
<gene>
    <name evidence="3" type="ORF">OJ962_02320</name>
</gene>
<dbReference type="PANTHER" id="PTHR42678">
    <property type="entry name" value="AMIDASE"/>
    <property type="match status" value="1"/>
</dbReference>
<dbReference type="SUPFAM" id="SSF75304">
    <property type="entry name" value="Amidase signature (AS) enzymes"/>
    <property type="match status" value="2"/>
</dbReference>